<gene>
    <name evidence="4" type="ORF">ENV60_04925</name>
</gene>
<sequence>MNFILIISLLTQSSSGLEFLRMNVGARASGFGGAYTAIADEPYGIFYNPGGIGGLEYHYFSSFYGHWFLDTKLGALATVISLGKKGNLGIGLRGLFTGMIEQRDEQDPFHYNYYSAYFLNPSINFAKKLHNFSLGLGLNGITTKIETSTSNALFLNTGLKYSTKIIDWGLSITNLGMRVLNTNLPAGARLGLCLKPIQGLNLSLDLYKPIKDNFSYYLGIEYEIIKLLNLRLGYNNDFYAEKFYRKISFGLGIKVKNIEIDYASASSGIFGWTHFFTLSYQIIPGLKKVKELSAKEKMMSETYLSQGIEYYNLGKIDEALNAFDLALIWQPESKEAVAWIDRVQKEKRLKSIEIFLNDGKEEMSKGNYLDALYDFQKALELDSTRNDIKALKLDVEKKLKQNISENVKESIEKGLARFRSGDFLGAVGIWNSVLKIQPENTTVKGYIEEANKKMVEEISDGLKTVNLYISQNNFKKAYDLVTKLLKKYPNQENLTNHKIFIDQKITEMVNKHLNDGRALFAVHKYEDAEKEFQKVLEYEPKNVQALSYLEKMKKERPSSKKEDAERYYLLGIDAYTKNNFELAIDYWNKVIEIDPNYPNIKKNLERARIKLAELNK</sequence>
<comment type="caution">
    <text evidence="4">The sequence shown here is derived from an EMBL/GenBank/DDBJ whole genome shotgun (WGS) entry which is preliminary data.</text>
</comment>
<feature type="repeat" description="TPR" evidence="3">
    <location>
        <begin position="509"/>
        <end position="542"/>
    </location>
</feature>
<evidence type="ECO:0000256" key="3">
    <source>
        <dbReference type="PROSITE-ProRule" id="PRU00339"/>
    </source>
</evidence>
<dbReference type="SUPFAM" id="SSF56935">
    <property type="entry name" value="Porins"/>
    <property type="match status" value="1"/>
</dbReference>
<evidence type="ECO:0000313" key="4">
    <source>
        <dbReference type="EMBL" id="HGV97620.1"/>
    </source>
</evidence>
<dbReference type="SMART" id="SM00028">
    <property type="entry name" value="TPR"/>
    <property type="match status" value="5"/>
</dbReference>
<dbReference type="Gene3D" id="2.40.160.60">
    <property type="entry name" value="Outer membrane protein transport protein (OMPP1/FadL/TodX)"/>
    <property type="match status" value="1"/>
</dbReference>
<protein>
    <submittedName>
        <fullName evidence="4">PorV/PorQ family protein</fullName>
    </submittedName>
</protein>
<dbReference type="InterPro" id="IPR019734">
    <property type="entry name" value="TPR_rpt"/>
</dbReference>
<dbReference type="PROSITE" id="PS50005">
    <property type="entry name" value="TPR"/>
    <property type="match status" value="4"/>
</dbReference>
<feature type="repeat" description="TPR" evidence="3">
    <location>
        <begin position="352"/>
        <end position="385"/>
    </location>
</feature>
<dbReference type="InterPro" id="IPR011990">
    <property type="entry name" value="TPR-like_helical_dom_sf"/>
</dbReference>
<evidence type="ECO:0000256" key="2">
    <source>
        <dbReference type="ARBA" id="ARBA00022803"/>
    </source>
</evidence>
<proteinExistence type="predicted"/>
<dbReference type="AlphaFoldDB" id="A0A7C4XM78"/>
<reference evidence="4" key="1">
    <citation type="journal article" date="2020" name="mSystems">
        <title>Genome- and Community-Level Interaction Insights into Carbon Utilization and Element Cycling Functions of Hydrothermarchaeota in Hydrothermal Sediment.</title>
        <authorList>
            <person name="Zhou Z."/>
            <person name="Liu Y."/>
            <person name="Xu W."/>
            <person name="Pan J."/>
            <person name="Luo Z.H."/>
            <person name="Li M."/>
        </authorList>
    </citation>
    <scope>NUCLEOTIDE SEQUENCE [LARGE SCALE GENOMIC DNA]</scope>
    <source>
        <strain evidence="4">SpSt-774</strain>
    </source>
</reference>
<dbReference type="EMBL" id="DTGZ01000092">
    <property type="protein sequence ID" value="HGV97620.1"/>
    <property type="molecule type" value="Genomic_DNA"/>
</dbReference>
<dbReference type="PANTHER" id="PTHR44943">
    <property type="entry name" value="CELLULOSE SYNTHASE OPERON PROTEIN C"/>
    <property type="match status" value="1"/>
</dbReference>
<feature type="repeat" description="TPR" evidence="3">
    <location>
        <begin position="300"/>
        <end position="333"/>
    </location>
</feature>
<dbReference type="Gene3D" id="1.25.40.10">
    <property type="entry name" value="Tetratricopeptide repeat domain"/>
    <property type="match status" value="3"/>
</dbReference>
<evidence type="ECO:0000256" key="1">
    <source>
        <dbReference type="ARBA" id="ARBA00022737"/>
    </source>
</evidence>
<name>A0A7C4XM78_UNCW3</name>
<dbReference type="PANTHER" id="PTHR44943:SF8">
    <property type="entry name" value="TPR REPEAT-CONTAINING PROTEIN MJ0263"/>
    <property type="match status" value="1"/>
</dbReference>
<feature type="repeat" description="TPR" evidence="3">
    <location>
        <begin position="564"/>
        <end position="597"/>
    </location>
</feature>
<dbReference type="InterPro" id="IPR051685">
    <property type="entry name" value="Ycf3/AcsC/BcsC/TPR_MFPF"/>
</dbReference>
<dbReference type="SUPFAM" id="SSF48452">
    <property type="entry name" value="TPR-like"/>
    <property type="match status" value="1"/>
</dbReference>
<keyword evidence="1" id="KW-0677">Repeat</keyword>
<accession>A0A7C4XM78</accession>
<dbReference type="NCBIfam" id="NF033709">
    <property type="entry name" value="PorV_fam"/>
    <property type="match status" value="1"/>
</dbReference>
<dbReference type="Pfam" id="PF07719">
    <property type="entry name" value="TPR_2"/>
    <property type="match status" value="1"/>
</dbReference>
<dbReference type="InterPro" id="IPR013105">
    <property type="entry name" value="TPR_2"/>
</dbReference>
<keyword evidence="2 3" id="KW-0802">TPR repeat</keyword>
<organism evidence="4">
    <name type="scientific">candidate division WOR-3 bacterium</name>
    <dbReference type="NCBI Taxonomy" id="2052148"/>
    <lineage>
        <taxon>Bacteria</taxon>
        <taxon>Bacteria division WOR-3</taxon>
    </lineage>
</organism>